<evidence type="ECO:0000313" key="3">
    <source>
        <dbReference type="Proteomes" id="UP000664277"/>
    </source>
</evidence>
<feature type="chain" id="PRO_5035261870" evidence="1">
    <location>
        <begin position="29"/>
        <end position="155"/>
    </location>
</feature>
<sequence>MSHRISLIYKTLVPSMALVCLTMPAATAKETKVRSSKSAQQIDLTGSYQMRSGKSSGLLLLKKIAGAKYRFLLNSTWEGENPGQVNTGESAGIINCKNGTASHQEEGFKLFFNFKKGVCEIKCDNPQAFGGINVNPEGSYRLSSNKEPSEAEFME</sequence>
<dbReference type="EMBL" id="JAFLCK010000045">
    <property type="protein sequence ID" value="MBN8662613.1"/>
    <property type="molecule type" value="Genomic_DNA"/>
</dbReference>
<evidence type="ECO:0000313" key="2">
    <source>
        <dbReference type="EMBL" id="MBN8662613.1"/>
    </source>
</evidence>
<evidence type="ECO:0000256" key="1">
    <source>
        <dbReference type="SAM" id="SignalP"/>
    </source>
</evidence>
<keyword evidence="1" id="KW-0732">Signal</keyword>
<dbReference type="AlphaFoldDB" id="A0A8J7PLB0"/>
<reference evidence="2" key="1">
    <citation type="submission" date="2021-02" db="EMBL/GenBank/DDBJ databases">
        <title>Genome-Resolved Metagenomics of a Microbial Community Performing Photosynthetic Biological Nutrient Removal.</title>
        <authorList>
            <person name="Mcdaniel E.A."/>
        </authorList>
    </citation>
    <scope>NUCLEOTIDE SEQUENCE</scope>
    <source>
        <strain evidence="2">UWPOB_OBS1</strain>
    </source>
</reference>
<accession>A0A8J7PLB0</accession>
<proteinExistence type="predicted"/>
<dbReference type="Proteomes" id="UP000664277">
    <property type="component" value="Unassembled WGS sequence"/>
</dbReference>
<gene>
    <name evidence="2" type="ORF">J0M35_19750</name>
</gene>
<comment type="caution">
    <text evidence="2">The sequence shown here is derived from an EMBL/GenBank/DDBJ whole genome shotgun (WGS) entry which is preliminary data.</text>
</comment>
<feature type="signal peptide" evidence="1">
    <location>
        <begin position="1"/>
        <end position="28"/>
    </location>
</feature>
<protein>
    <submittedName>
        <fullName evidence="2">Uncharacterized protein</fullName>
    </submittedName>
</protein>
<organism evidence="2 3">
    <name type="scientific">Candidatus Obscuribacter phosphatis</name>
    <dbReference type="NCBI Taxonomy" id="1906157"/>
    <lineage>
        <taxon>Bacteria</taxon>
        <taxon>Bacillati</taxon>
        <taxon>Candidatus Melainabacteria</taxon>
        <taxon>Candidatus Obscuribacterales</taxon>
        <taxon>Candidatus Obscuribacteraceae</taxon>
        <taxon>Candidatus Obscuribacter</taxon>
    </lineage>
</organism>
<name>A0A8J7PLB0_9BACT</name>